<dbReference type="Pfam" id="PF04134">
    <property type="entry name" value="DCC1-like"/>
    <property type="match status" value="1"/>
</dbReference>
<dbReference type="Proteomes" id="UP001153555">
    <property type="component" value="Unassembled WGS sequence"/>
</dbReference>
<dbReference type="PANTHER" id="PTHR33639:SF1">
    <property type="entry name" value="T23E23.25"/>
    <property type="match status" value="1"/>
</dbReference>
<proteinExistence type="predicted"/>
<dbReference type="InterPro" id="IPR007263">
    <property type="entry name" value="DCC1-like"/>
</dbReference>
<dbReference type="AlphaFoldDB" id="A0A9N7RJT5"/>
<comment type="caution">
    <text evidence="1">The sequence shown here is derived from an EMBL/GenBank/DDBJ whole genome shotgun (WGS) entry which is preliminary data.</text>
</comment>
<dbReference type="EMBL" id="CACSLK010027840">
    <property type="protein sequence ID" value="CAA0833693.1"/>
    <property type="molecule type" value="Genomic_DNA"/>
</dbReference>
<evidence type="ECO:0000313" key="2">
    <source>
        <dbReference type="Proteomes" id="UP001153555"/>
    </source>
</evidence>
<accession>A0A9N7RJT5</accession>
<gene>
    <name evidence="1" type="ORF">SHERM_28951</name>
</gene>
<reference evidence="1" key="1">
    <citation type="submission" date="2019-12" db="EMBL/GenBank/DDBJ databases">
        <authorList>
            <person name="Scholes J."/>
        </authorList>
    </citation>
    <scope>NUCLEOTIDE SEQUENCE</scope>
</reference>
<keyword evidence="2" id="KW-1185">Reference proteome</keyword>
<dbReference type="PANTHER" id="PTHR33639">
    <property type="entry name" value="THIOL-DISULFIDE OXIDOREDUCTASE DCC"/>
    <property type="match status" value="1"/>
</dbReference>
<organism evidence="1 2">
    <name type="scientific">Striga hermonthica</name>
    <name type="common">Purple witchweed</name>
    <name type="synonym">Buchnera hermonthica</name>
    <dbReference type="NCBI Taxonomy" id="68872"/>
    <lineage>
        <taxon>Eukaryota</taxon>
        <taxon>Viridiplantae</taxon>
        <taxon>Streptophyta</taxon>
        <taxon>Embryophyta</taxon>
        <taxon>Tracheophyta</taxon>
        <taxon>Spermatophyta</taxon>
        <taxon>Magnoliopsida</taxon>
        <taxon>eudicotyledons</taxon>
        <taxon>Gunneridae</taxon>
        <taxon>Pentapetalae</taxon>
        <taxon>asterids</taxon>
        <taxon>lamiids</taxon>
        <taxon>Lamiales</taxon>
        <taxon>Orobanchaceae</taxon>
        <taxon>Buchnereae</taxon>
        <taxon>Striga</taxon>
    </lineage>
</organism>
<dbReference type="GO" id="GO:0015035">
    <property type="term" value="F:protein-disulfide reductase activity"/>
    <property type="evidence" value="ECO:0007669"/>
    <property type="project" value="InterPro"/>
</dbReference>
<dbReference type="InterPro" id="IPR052927">
    <property type="entry name" value="DCC_oxidoreductase"/>
</dbReference>
<protein>
    <submittedName>
        <fullName evidence="1">Thiol-disulphide oxidoreductase DCC</fullName>
    </submittedName>
</protein>
<dbReference type="OrthoDB" id="1921868at2759"/>
<sequence>MATALCRAALVASTNRNAKWLALSKLFNPRHYSSSAKTASSRPQCASVAEQFLLSDDALSAPTPLEMMPDVLRPRVVVYDGVCHLCHAGVKWIIRADKDRKIKFCCLQSNAAEPYMIVSGLTREDVLRRFLFVEGPGSYHQGSAAALRVLSYLPLPYSALSSLMILPAPLRDAIYDYVAKKRYDWFGKGDDCLVLKETELLERFIDWEELLERIREKQL</sequence>
<evidence type="ECO:0000313" key="1">
    <source>
        <dbReference type="EMBL" id="CAA0833693.1"/>
    </source>
</evidence>
<name>A0A9N7RJT5_STRHE</name>